<evidence type="ECO:0000256" key="7">
    <source>
        <dbReference type="SAM" id="Phobius"/>
    </source>
</evidence>
<dbReference type="InterPro" id="IPR036396">
    <property type="entry name" value="Cyt_P450_sf"/>
</dbReference>
<keyword evidence="9" id="KW-1185">Reference proteome</keyword>
<dbReference type="PRINTS" id="PR00385">
    <property type="entry name" value="P450"/>
</dbReference>
<dbReference type="InterPro" id="IPR001128">
    <property type="entry name" value="Cyt_P450"/>
</dbReference>
<feature type="transmembrane region" description="Helical" evidence="7">
    <location>
        <begin position="6"/>
        <end position="26"/>
    </location>
</feature>
<dbReference type="Gene3D" id="1.10.630.10">
    <property type="entry name" value="Cytochrome P450"/>
    <property type="match status" value="2"/>
</dbReference>
<name>A0ABD3JY01_EUCGL</name>
<evidence type="ECO:0000313" key="9">
    <source>
        <dbReference type="Proteomes" id="UP001634007"/>
    </source>
</evidence>
<organism evidence="8 9">
    <name type="scientific">Eucalyptus globulus</name>
    <name type="common">Tasmanian blue gum</name>
    <dbReference type="NCBI Taxonomy" id="34317"/>
    <lineage>
        <taxon>Eukaryota</taxon>
        <taxon>Viridiplantae</taxon>
        <taxon>Streptophyta</taxon>
        <taxon>Embryophyta</taxon>
        <taxon>Tracheophyta</taxon>
        <taxon>Spermatophyta</taxon>
        <taxon>Magnoliopsida</taxon>
        <taxon>eudicotyledons</taxon>
        <taxon>Gunneridae</taxon>
        <taxon>Pentapetalae</taxon>
        <taxon>rosids</taxon>
        <taxon>malvids</taxon>
        <taxon>Myrtales</taxon>
        <taxon>Myrtaceae</taxon>
        <taxon>Myrtoideae</taxon>
        <taxon>Eucalypteae</taxon>
        <taxon>Eucalyptus</taxon>
    </lineage>
</organism>
<evidence type="ECO:0000256" key="4">
    <source>
        <dbReference type="ARBA" id="ARBA00023002"/>
    </source>
</evidence>
<keyword evidence="4" id="KW-0560">Oxidoreductase</keyword>
<evidence type="ECO:0000256" key="1">
    <source>
        <dbReference type="ARBA" id="ARBA00010617"/>
    </source>
</evidence>
<sequence length="407" mass="45356">MDLLFSYLNTSNIGILTAILLTIWFLQRSSRAGKAKLPPEAAGKWPLFGHFHLLAGPKLSHEALCELPDRYRPIFRIRIGVYPTLVVCSHEAAKECFTAHDVAVSSRPKLMSGKLLGYDYANFGSAPYGAFWSEMWKVTALKLLSNRRLQLLSHIRESEMESWLKEWLEEHRQKKKEEESSGGVNVEQSFMDVLLSVRVEPKPEDVDAGTINKATTMSMIAGGTDTTAVTLTWALALLLNNPLAIKRAQAELDAIVKETLRFHPPAPLSGMREVTRDCTIGGYRVPAGTRLIVNLWKLQRDSLVWERPDEFEPERFLTGAHKDVDVKGQHFELIPFRAGRRACPGASFGLQMAQLTLASLLHGFDVRTGQDNDAVDMTAVAGLTIDKATPLEVMARPRLSPSAYEGF</sequence>
<dbReference type="PRINTS" id="PR00359">
    <property type="entry name" value="BP450"/>
</dbReference>
<evidence type="ECO:0000256" key="3">
    <source>
        <dbReference type="ARBA" id="ARBA00022723"/>
    </source>
</evidence>
<comment type="caution">
    <text evidence="8">The sequence shown here is derived from an EMBL/GenBank/DDBJ whole genome shotgun (WGS) entry which is preliminary data.</text>
</comment>
<keyword evidence="3" id="KW-0479">Metal-binding</keyword>
<keyword evidence="5" id="KW-0408">Iron</keyword>
<accession>A0ABD3JY01</accession>
<dbReference type="PANTHER" id="PTHR47947">
    <property type="entry name" value="CYTOCHROME P450 82C3-RELATED"/>
    <property type="match status" value="1"/>
</dbReference>
<dbReference type="EMBL" id="JBJKBG010000006">
    <property type="protein sequence ID" value="KAL3732766.1"/>
    <property type="molecule type" value="Genomic_DNA"/>
</dbReference>
<evidence type="ECO:0000256" key="6">
    <source>
        <dbReference type="ARBA" id="ARBA00023033"/>
    </source>
</evidence>
<dbReference type="AlphaFoldDB" id="A0ABD3JY01"/>
<evidence type="ECO:0008006" key="10">
    <source>
        <dbReference type="Google" id="ProtNLM"/>
    </source>
</evidence>
<dbReference type="PANTHER" id="PTHR47947:SF39">
    <property type="entry name" value="CYTOCHROME P450"/>
    <property type="match status" value="1"/>
</dbReference>
<dbReference type="Proteomes" id="UP001634007">
    <property type="component" value="Unassembled WGS sequence"/>
</dbReference>
<keyword evidence="6" id="KW-0503">Monooxygenase</keyword>
<dbReference type="GO" id="GO:0016020">
    <property type="term" value="C:membrane"/>
    <property type="evidence" value="ECO:0007669"/>
    <property type="project" value="UniProtKB-SubCell"/>
</dbReference>
<dbReference type="InterPro" id="IPR002397">
    <property type="entry name" value="Cyt_P450_B"/>
</dbReference>
<keyword evidence="2" id="KW-0349">Heme</keyword>
<keyword evidence="7" id="KW-1133">Transmembrane helix</keyword>
<protein>
    <recommendedName>
        <fullName evidence="10">Cytochrome P450</fullName>
    </recommendedName>
</protein>
<dbReference type="GO" id="GO:0046872">
    <property type="term" value="F:metal ion binding"/>
    <property type="evidence" value="ECO:0007669"/>
    <property type="project" value="UniProtKB-KW"/>
</dbReference>
<dbReference type="SUPFAM" id="SSF48264">
    <property type="entry name" value="Cytochrome P450"/>
    <property type="match status" value="1"/>
</dbReference>
<evidence type="ECO:0000256" key="5">
    <source>
        <dbReference type="ARBA" id="ARBA00023004"/>
    </source>
</evidence>
<dbReference type="GO" id="GO:0004497">
    <property type="term" value="F:monooxygenase activity"/>
    <property type="evidence" value="ECO:0007669"/>
    <property type="project" value="UniProtKB-KW"/>
</dbReference>
<gene>
    <name evidence="8" type="ORF">ACJRO7_022309</name>
</gene>
<proteinExistence type="inferred from homology"/>
<reference evidence="8 9" key="1">
    <citation type="submission" date="2024-11" db="EMBL/GenBank/DDBJ databases">
        <title>Chromosome-level genome assembly of Eucalyptus globulus Labill. provides insights into its genome evolution.</title>
        <authorList>
            <person name="Li X."/>
        </authorList>
    </citation>
    <scope>NUCLEOTIDE SEQUENCE [LARGE SCALE GENOMIC DNA]</scope>
    <source>
        <strain evidence="8">CL2024</strain>
        <tissue evidence="8">Fresh tender leaves</tissue>
    </source>
</reference>
<dbReference type="Pfam" id="PF00067">
    <property type="entry name" value="p450"/>
    <property type="match status" value="1"/>
</dbReference>
<evidence type="ECO:0000313" key="8">
    <source>
        <dbReference type="EMBL" id="KAL3732766.1"/>
    </source>
</evidence>
<keyword evidence="7" id="KW-0812">Transmembrane</keyword>
<comment type="similarity">
    <text evidence="1">Belongs to the cytochrome P450 family.</text>
</comment>
<keyword evidence="7" id="KW-0472">Membrane</keyword>
<dbReference type="InterPro" id="IPR050651">
    <property type="entry name" value="Plant_Cytochrome_P450_Monoox"/>
</dbReference>
<evidence type="ECO:0000256" key="2">
    <source>
        <dbReference type="ARBA" id="ARBA00022617"/>
    </source>
</evidence>